<keyword evidence="4 10" id="KW-1133">Transmembrane helix</keyword>
<feature type="transmembrane region" description="Helical" evidence="10">
    <location>
        <begin position="29"/>
        <end position="50"/>
    </location>
</feature>
<evidence type="ECO:0000256" key="3">
    <source>
        <dbReference type="ARBA" id="ARBA00022692"/>
    </source>
</evidence>
<keyword evidence="8" id="KW-0325">Glycoprotein</keyword>
<feature type="transmembrane region" description="Helical" evidence="10">
    <location>
        <begin position="101"/>
        <end position="121"/>
    </location>
</feature>
<evidence type="ECO:0000259" key="11">
    <source>
        <dbReference type="PROSITE" id="PS50262"/>
    </source>
</evidence>
<dbReference type="RefSeq" id="XP_031554025.1">
    <property type="nucleotide sequence ID" value="XM_031698165.1"/>
</dbReference>
<evidence type="ECO:0000256" key="8">
    <source>
        <dbReference type="ARBA" id="ARBA00023180"/>
    </source>
</evidence>
<evidence type="ECO:0000256" key="1">
    <source>
        <dbReference type="ARBA" id="ARBA00004651"/>
    </source>
</evidence>
<evidence type="ECO:0000256" key="9">
    <source>
        <dbReference type="ARBA" id="ARBA00023224"/>
    </source>
</evidence>
<dbReference type="PANTHER" id="PTHR24246:SF27">
    <property type="entry name" value="ADENOSINE RECEPTOR, ISOFORM A"/>
    <property type="match status" value="1"/>
</dbReference>
<feature type="transmembrane region" description="Helical" evidence="10">
    <location>
        <begin position="62"/>
        <end position="81"/>
    </location>
</feature>
<evidence type="ECO:0000256" key="10">
    <source>
        <dbReference type="SAM" id="Phobius"/>
    </source>
</evidence>
<dbReference type="PRINTS" id="PR00237">
    <property type="entry name" value="GPCRRHODOPSN"/>
</dbReference>
<evidence type="ECO:0000256" key="7">
    <source>
        <dbReference type="ARBA" id="ARBA00023170"/>
    </source>
</evidence>
<proteinExistence type="predicted"/>
<feature type="transmembrane region" description="Helical" evidence="10">
    <location>
        <begin position="266"/>
        <end position="288"/>
    </location>
</feature>
<keyword evidence="7" id="KW-0675">Receptor</keyword>
<protein>
    <submittedName>
        <fullName evidence="13">Galanin receptor type 2-like</fullName>
    </submittedName>
</protein>
<evidence type="ECO:0000256" key="5">
    <source>
        <dbReference type="ARBA" id="ARBA00023040"/>
    </source>
</evidence>
<name>A0A6P8HMY8_ACTTE</name>
<keyword evidence="2" id="KW-1003">Cell membrane</keyword>
<feature type="transmembrane region" description="Helical" evidence="10">
    <location>
        <begin position="142"/>
        <end position="163"/>
    </location>
</feature>
<keyword evidence="6 10" id="KW-0472">Membrane</keyword>
<keyword evidence="5" id="KW-0297">G-protein coupled receptor</keyword>
<dbReference type="SMART" id="SM01381">
    <property type="entry name" value="7TM_GPCR_Srsx"/>
    <property type="match status" value="1"/>
</dbReference>
<reference evidence="13" key="1">
    <citation type="submission" date="2025-08" db="UniProtKB">
        <authorList>
            <consortium name="RefSeq"/>
        </authorList>
    </citation>
    <scope>IDENTIFICATION</scope>
    <source>
        <tissue evidence="13">Tentacle</tissue>
    </source>
</reference>
<dbReference type="AlphaFoldDB" id="A0A6P8HMY8"/>
<dbReference type="GO" id="GO:0004930">
    <property type="term" value="F:G protein-coupled receptor activity"/>
    <property type="evidence" value="ECO:0007669"/>
    <property type="project" value="UniProtKB-KW"/>
</dbReference>
<dbReference type="Proteomes" id="UP000515163">
    <property type="component" value="Unplaced"/>
</dbReference>
<dbReference type="SUPFAM" id="SSF81321">
    <property type="entry name" value="Family A G protein-coupled receptor-like"/>
    <property type="match status" value="1"/>
</dbReference>
<keyword evidence="9" id="KW-0807">Transducer</keyword>
<dbReference type="PANTHER" id="PTHR24246">
    <property type="entry name" value="OLFACTORY RECEPTOR AND ADENOSINE RECEPTOR"/>
    <property type="match status" value="1"/>
</dbReference>
<dbReference type="InterPro" id="IPR017452">
    <property type="entry name" value="GPCR_Rhodpsn_7TM"/>
</dbReference>
<dbReference type="OrthoDB" id="5958432at2759"/>
<dbReference type="PROSITE" id="PS50262">
    <property type="entry name" value="G_PROTEIN_RECEP_F1_2"/>
    <property type="match status" value="1"/>
</dbReference>
<feature type="transmembrane region" description="Helical" evidence="10">
    <location>
        <begin position="225"/>
        <end position="246"/>
    </location>
</feature>
<gene>
    <name evidence="13" type="primary">LOC116291043</name>
</gene>
<organism evidence="12 13">
    <name type="scientific">Actinia tenebrosa</name>
    <name type="common">Australian red waratah sea anemone</name>
    <dbReference type="NCBI Taxonomy" id="6105"/>
    <lineage>
        <taxon>Eukaryota</taxon>
        <taxon>Metazoa</taxon>
        <taxon>Cnidaria</taxon>
        <taxon>Anthozoa</taxon>
        <taxon>Hexacorallia</taxon>
        <taxon>Actiniaria</taxon>
        <taxon>Actiniidae</taxon>
        <taxon>Actinia</taxon>
    </lineage>
</organism>
<keyword evidence="12" id="KW-1185">Reference proteome</keyword>
<dbReference type="GO" id="GO:0005886">
    <property type="term" value="C:plasma membrane"/>
    <property type="evidence" value="ECO:0007669"/>
    <property type="project" value="UniProtKB-SubCell"/>
</dbReference>
<dbReference type="CDD" id="cd00637">
    <property type="entry name" value="7tm_classA_rhodopsin-like"/>
    <property type="match status" value="1"/>
</dbReference>
<dbReference type="KEGG" id="aten:116291043"/>
<evidence type="ECO:0000256" key="4">
    <source>
        <dbReference type="ARBA" id="ARBA00022989"/>
    </source>
</evidence>
<dbReference type="InterPro" id="IPR000276">
    <property type="entry name" value="GPCR_Rhodpsn"/>
</dbReference>
<dbReference type="Pfam" id="PF00001">
    <property type="entry name" value="7tm_1"/>
    <property type="match status" value="1"/>
</dbReference>
<evidence type="ECO:0000313" key="13">
    <source>
        <dbReference type="RefSeq" id="XP_031554025.1"/>
    </source>
</evidence>
<comment type="subcellular location">
    <subcellularLocation>
        <location evidence="1">Cell membrane</location>
        <topology evidence="1">Multi-pass membrane protein</topology>
    </subcellularLocation>
</comment>
<feature type="transmembrane region" description="Helical" evidence="10">
    <location>
        <begin position="169"/>
        <end position="192"/>
    </location>
</feature>
<keyword evidence="3 10" id="KW-0812">Transmembrane</keyword>
<dbReference type="GeneID" id="116291043"/>
<sequence length="340" mass="38305">MSDTNQNRTHEISKQACYLPLNHGIPITIINFVLVFVGTFGNFLIIFAVLNTHKLRNRISNFLILSLAVTDLIVTMCAQPLHATSVTFKTFRHYCVLEIDFAYDIAGNFSVFCSLFHLAAISIDRAMVVTKPHQHQALMRKYGLKTMLFSCWGTAFVFASIRVPFPSTLSLSIALIIISYIIIVLSYVVILYQITREKVKSNDPAAALSSTSNDALMEKRISGTIAIVIFFFSLCWFPLLGFYLSVGKGVIRELGGVKYMWIRTAVLSNSSMNFIVYSFRIVHFRVAYLRTINKILRRPREVFGGSKVAVIGAVSQESKDNYVQELPSRLKVSRAYSDHA</sequence>
<dbReference type="FunCoup" id="A0A6P8HMY8">
    <property type="interactions" value="300"/>
</dbReference>
<evidence type="ECO:0000256" key="2">
    <source>
        <dbReference type="ARBA" id="ARBA00022475"/>
    </source>
</evidence>
<feature type="domain" description="G-protein coupled receptors family 1 profile" evidence="11">
    <location>
        <begin position="41"/>
        <end position="277"/>
    </location>
</feature>
<evidence type="ECO:0000256" key="6">
    <source>
        <dbReference type="ARBA" id="ARBA00023136"/>
    </source>
</evidence>
<dbReference type="Gene3D" id="1.20.1070.10">
    <property type="entry name" value="Rhodopsin 7-helix transmembrane proteins"/>
    <property type="match status" value="1"/>
</dbReference>
<evidence type="ECO:0000313" key="12">
    <source>
        <dbReference type="Proteomes" id="UP000515163"/>
    </source>
</evidence>
<dbReference type="InParanoid" id="A0A6P8HMY8"/>
<accession>A0A6P8HMY8</accession>